<proteinExistence type="predicted"/>
<organism evidence="1 2">
    <name type="scientific">Petromyces alliaceus</name>
    <name type="common">Aspergillus alliaceus</name>
    <dbReference type="NCBI Taxonomy" id="209559"/>
    <lineage>
        <taxon>Eukaryota</taxon>
        <taxon>Fungi</taxon>
        <taxon>Dikarya</taxon>
        <taxon>Ascomycota</taxon>
        <taxon>Pezizomycotina</taxon>
        <taxon>Eurotiomycetes</taxon>
        <taxon>Eurotiomycetidae</taxon>
        <taxon>Eurotiales</taxon>
        <taxon>Aspergillaceae</taxon>
        <taxon>Aspergillus</taxon>
        <taxon>Aspergillus subgen. Circumdati</taxon>
    </lineage>
</organism>
<evidence type="ECO:0000313" key="1">
    <source>
        <dbReference type="EMBL" id="KAF5860957.1"/>
    </source>
</evidence>
<dbReference type="EMBL" id="SPNV01000113">
    <property type="protein sequence ID" value="KAF5860957.1"/>
    <property type="molecule type" value="Genomic_DNA"/>
</dbReference>
<reference evidence="1 2" key="1">
    <citation type="submission" date="2019-04" db="EMBL/GenBank/DDBJ databases">
        <title>Aspergillus burnettii sp. nov., novel species from soil in southeast Queensland.</title>
        <authorList>
            <person name="Gilchrist C.L.M."/>
            <person name="Pitt J.I."/>
            <person name="Lange L."/>
            <person name="Lacey H.J."/>
            <person name="Vuong D."/>
            <person name="Midgley D.J."/>
            <person name="Greenfield P."/>
            <person name="Bradbury M."/>
            <person name="Lacey E."/>
            <person name="Busk P.K."/>
            <person name="Pilgaard B."/>
            <person name="Chooi Y.H."/>
            <person name="Piggott A.M."/>
        </authorList>
    </citation>
    <scope>NUCLEOTIDE SEQUENCE [LARGE SCALE GENOMIC DNA]</scope>
    <source>
        <strain evidence="1 2">FRR 5400</strain>
    </source>
</reference>
<protein>
    <recommendedName>
        <fullName evidence="3">Peptidase S1 domain-containing protein</fullName>
    </recommendedName>
</protein>
<comment type="caution">
    <text evidence="1">The sequence shown here is derived from an EMBL/GenBank/DDBJ whole genome shotgun (WGS) entry which is preliminary data.</text>
</comment>
<dbReference type="Proteomes" id="UP000541154">
    <property type="component" value="Unassembled WGS sequence"/>
</dbReference>
<evidence type="ECO:0000313" key="2">
    <source>
        <dbReference type="Proteomes" id="UP000541154"/>
    </source>
</evidence>
<dbReference type="SUPFAM" id="SSF50494">
    <property type="entry name" value="Trypsin-like serine proteases"/>
    <property type="match status" value="1"/>
</dbReference>
<evidence type="ECO:0008006" key="3">
    <source>
        <dbReference type="Google" id="ProtNLM"/>
    </source>
</evidence>
<gene>
    <name evidence="1" type="ORF">ETB97_000867</name>
</gene>
<name>A0A8H6E664_PETAA</name>
<sequence>MDPHPSSDSVSFHPYGTLFDVDGWTDSDLKGLFHDDWDNVKMAIGSLDRAISFVAGLTVETSIRVWDAKSKIIWIWHREHSTNSVEPILKQVDSDDQELRFEKCPRREVADTDFAPNGKYGGVCKLIMRFQNEEAKRFGGLGWLLDKETVVTAGHCLYKKKLGCVPVIEAIVRYGIGASTNESRMATSAALHRGYFARYHPPPGSSVIKLDKPSKDNLQMNQGVPNSHHGFSLPAFQKALLVPENEAGIEMRNAPKGVPSGAREVIYY</sequence>
<dbReference type="Gene3D" id="2.40.10.10">
    <property type="entry name" value="Trypsin-like serine proteases"/>
    <property type="match status" value="2"/>
</dbReference>
<dbReference type="AlphaFoldDB" id="A0A8H6E664"/>
<dbReference type="InterPro" id="IPR043504">
    <property type="entry name" value="Peptidase_S1_PA_chymotrypsin"/>
</dbReference>
<keyword evidence="2" id="KW-1185">Reference proteome</keyword>
<accession>A0A8H6E664</accession>
<dbReference type="InterPro" id="IPR009003">
    <property type="entry name" value="Peptidase_S1_PA"/>
</dbReference>